<proteinExistence type="predicted"/>
<name>E6PZK0_9ZZZZ</name>
<organism evidence="1">
    <name type="scientific">mine drainage metagenome</name>
    <dbReference type="NCBI Taxonomy" id="410659"/>
    <lineage>
        <taxon>unclassified sequences</taxon>
        <taxon>metagenomes</taxon>
        <taxon>ecological metagenomes</taxon>
    </lineage>
</organism>
<comment type="caution">
    <text evidence="1">The sequence shown here is derived from an EMBL/GenBank/DDBJ whole genome shotgun (WGS) entry which is preliminary data.</text>
</comment>
<evidence type="ECO:0000313" key="1">
    <source>
        <dbReference type="EMBL" id="CBI00359.1"/>
    </source>
</evidence>
<accession>E6PZK0</accession>
<reference evidence="1" key="1">
    <citation type="submission" date="2009-10" db="EMBL/GenBank/DDBJ databases">
        <title>Diversity of trophic interactions inside an arsenic-rich microbial ecosystem.</title>
        <authorList>
            <person name="Bertin P.N."/>
            <person name="Heinrich-Salmeron A."/>
            <person name="Pelletier E."/>
            <person name="Goulhen-Chollet F."/>
            <person name="Arsene-Ploetze F."/>
            <person name="Gallien S."/>
            <person name="Calteau A."/>
            <person name="Vallenet D."/>
            <person name="Casiot C."/>
            <person name="Chane-Woon-Ming B."/>
            <person name="Giloteaux L."/>
            <person name="Barakat M."/>
            <person name="Bonnefoy V."/>
            <person name="Bruneel O."/>
            <person name="Chandler M."/>
            <person name="Cleiss J."/>
            <person name="Duran R."/>
            <person name="Elbaz-Poulichet F."/>
            <person name="Fonknechten N."/>
            <person name="Lauga B."/>
            <person name="Mornico D."/>
            <person name="Ortet P."/>
            <person name="Schaeffer C."/>
            <person name="Siguier P."/>
            <person name="Alexander Thil Smith A."/>
            <person name="Van Dorsselaer A."/>
            <person name="Weissenbach J."/>
            <person name="Medigue C."/>
            <person name="Le Paslier D."/>
        </authorList>
    </citation>
    <scope>NUCLEOTIDE SEQUENCE</scope>
</reference>
<dbReference type="AlphaFoldDB" id="E6PZK0"/>
<gene>
    <name evidence="1" type="ORF">CARN3_1377</name>
</gene>
<sequence>MSLNAANHSATGSVGNAEINLCGGCGGFSASSMQTKGAYDEWDFSASHAKALCTKQSREHCGGFGHRVFLISQV</sequence>
<dbReference type="EMBL" id="CABN01000127">
    <property type="protein sequence ID" value="CBI00359.1"/>
    <property type="molecule type" value="Genomic_DNA"/>
</dbReference>
<protein>
    <submittedName>
        <fullName evidence="1">Uncharacterized protein</fullName>
    </submittedName>
</protein>